<feature type="active site" description="Proton acceptor" evidence="12">
    <location>
        <position position="80"/>
    </location>
</feature>
<dbReference type="Gene3D" id="2.60.410.10">
    <property type="entry name" value="D-Ala-D-Ala carboxypeptidase, C-terminal domain"/>
    <property type="match status" value="1"/>
</dbReference>
<evidence type="ECO:0000256" key="7">
    <source>
        <dbReference type="ARBA" id="ARBA00022801"/>
    </source>
</evidence>
<dbReference type="RefSeq" id="WP_058022268.1">
    <property type="nucleotide sequence ID" value="NZ_CP013189.1"/>
</dbReference>
<keyword evidence="17" id="KW-1185">Reference proteome</keyword>
<gene>
    <name evidence="16" type="ORF">PS2015_2172</name>
</gene>
<dbReference type="Gene3D" id="3.40.710.10">
    <property type="entry name" value="DD-peptidase/beta-lactamase superfamily"/>
    <property type="match status" value="1"/>
</dbReference>
<evidence type="ECO:0000256" key="4">
    <source>
        <dbReference type="ARBA" id="ARBA00022645"/>
    </source>
</evidence>
<dbReference type="GO" id="GO:0009002">
    <property type="term" value="F:serine-type D-Ala-D-Ala carboxypeptidase activity"/>
    <property type="evidence" value="ECO:0007669"/>
    <property type="project" value="UniProtKB-EC"/>
</dbReference>
<dbReference type="GO" id="GO:0009252">
    <property type="term" value="P:peptidoglycan biosynthetic process"/>
    <property type="evidence" value="ECO:0007669"/>
    <property type="project" value="UniProtKB-UniPathway"/>
</dbReference>
<evidence type="ECO:0000256" key="13">
    <source>
        <dbReference type="PIRSR" id="PIRSR618044-2"/>
    </source>
</evidence>
<dbReference type="EC" id="3.4.16.4" evidence="3"/>
<keyword evidence="7" id="KW-0378">Hydrolase</keyword>
<dbReference type="Pfam" id="PF00768">
    <property type="entry name" value="Peptidase_S11"/>
    <property type="match status" value="1"/>
</dbReference>
<keyword evidence="9" id="KW-0573">Peptidoglycan synthesis</keyword>
<evidence type="ECO:0000313" key="16">
    <source>
        <dbReference type="EMBL" id="ALO46808.1"/>
    </source>
</evidence>
<dbReference type="STRING" id="1249552.PS2015_2172"/>
<evidence type="ECO:0000256" key="9">
    <source>
        <dbReference type="ARBA" id="ARBA00022984"/>
    </source>
</evidence>
<dbReference type="GO" id="GO:0071555">
    <property type="term" value="P:cell wall organization"/>
    <property type="evidence" value="ECO:0007669"/>
    <property type="project" value="UniProtKB-KW"/>
</dbReference>
<feature type="active site" evidence="12">
    <location>
        <position position="137"/>
    </location>
</feature>
<comment type="pathway">
    <text evidence="1">Cell wall biogenesis; peptidoglycan biosynthesis.</text>
</comment>
<feature type="active site" description="Acyl-ester intermediate" evidence="12">
    <location>
        <position position="77"/>
    </location>
</feature>
<evidence type="ECO:0000256" key="10">
    <source>
        <dbReference type="ARBA" id="ARBA00023316"/>
    </source>
</evidence>
<evidence type="ECO:0000259" key="15">
    <source>
        <dbReference type="SMART" id="SM00936"/>
    </source>
</evidence>
<dbReference type="PATRIC" id="fig|1249552.3.peg.2185"/>
<dbReference type="InterPro" id="IPR037167">
    <property type="entry name" value="Peptidase_S11_C_sf"/>
</dbReference>
<dbReference type="GO" id="GO:0006508">
    <property type="term" value="P:proteolysis"/>
    <property type="evidence" value="ECO:0007669"/>
    <property type="project" value="UniProtKB-KW"/>
</dbReference>
<dbReference type="Pfam" id="PF07943">
    <property type="entry name" value="PBP5_C"/>
    <property type="match status" value="1"/>
</dbReference>
<dbReference type="KEGG" id="pspi:PS2015_2172"/>
<dbReference type="GO" id="GO:0008360">
    <property type="term" value="P:regulation of cell shape"/>
    <property type="evidence" value="ECO:0007669"/>
    <property type="project" value="UniProtKB-KW"/>
</dbReference>
<evidence type="ECO:0000256" key="5">
    <source>
        <dbReference type="ARBA" id="ARBA00022670"/>
    </source>
</evidence>
<evidence type="ECO:0000256" key="2">
    <source>
        <dbReference type="ARBA" id="ARBA00007164"/>
    </source>
</evidence>
<dbReference type="SUPFAM" id="SSF56601">
    <property type="entry name" value="beta-lactamase/transpeptidase-like"/>
    <property type="match status" value="1"/>
</dbReference>
<evidence type="ECO:0000256" key="6">
    <source>
        <dbReference type="ARBA" id="ARBA00022729"/>
    </source>
</evidence>
<dbReference type="InterPro" id="IPR001967">
    <property type="entry name" value="Peptidase_S11_N"/>
</dbReference>
<dbReference type="PANTHER" id="PTHR21581:SF6">
    <property type="entry name" value="TRAFFICKING PROTEIN PARTICLE COMPLEX SUBUNIT 12"/>
    <property type="match status" value="1"/>
</dbReference>
<organism evidence="16 17">
    <name type="scientific">Pseudohongiella spirulinae</name>
    <dbReference type="NCBI Taxonomy" id="1249552"/>
    <lineage>
        <taxon>Bacteria</taxon>
        <taxon>Pseudomonadati</taxon>
        <taxon>Pseudomonadota</taxon>
        <taxon>Gammaproteobacteria</taxon>
        <taxon>Pseudomonadales</taxon>
        <taxon>Pseudohongiellaceae</taxon>
        <taxon>Pseudohongiella</taxon>
    </lineage>
</organism>
<evidence type="ECO:0000256" key="14">
    <source>
        <dbReference type="RuleBase" id="RU004016"/>
    </source>
</evidence>
<evidence type="ECO:0000256" key="11">
    <source>
        <dbReference type="ARBA" id="ARBA00034000"/>
    </source>
</evidence>
<evidence type="ECO:0000313" key="17">
    <source>
        <dbReference type="Proteomes" id="UP000065641"/>
    </source>
</evidence>
<keyword evidence="10" id="KW-0961">Cell wall biogenesis/degradation</keyword>
<keyword evidence="8" id="KW-0133">Cell shape</keyword>
<dbReference type="InterPro" id="IPR012907">
    <property type="entry name" value="Peptidase_S11_C"/>
</dbReference>
<sequence>MTIVGNNGQSAIISGWRRLTAWVTLAGVLMLSIVPASAQTIMPRPPEIAGSSYILMDATTGYVIMEHNADEALPPASLTKMMTSYVAEVEIDNGNMTYEDQVFISEKAWRTQGSKTFVDVNSYVRVDDLLRGIIIQSGNDASVAMAEHIAGSEEAFADLMNQHAQVLGMTNSYFINSSGLDDDGNTNLMSARDLATLARVKIMEHPRHYAMYSEREFTFNGITQANRNTLLFRDPSVDGMKTGWTTQAGYCLVASAERDNMRLISVVMGTASEDARAVETQKMLSYGFRFYETRKLYDAGEVLDSARVWSGAENSVDLGIRDEVVLTVPRGRSDDLVVTLDTEEIIRGGFDAGTVLGQVQITLDEDVLYSGDVIATQAVERAGFIKRIIDALTLFFMGLFS</sequence>
<name>A0A0S2KEQ8_9GAMM</name>
<dbReference type="InterPro" id="IPR012338">
    <property type="entry name" value="Beta-lactam/transpept-like"/>
</dbReference>
<evidence type="ECO:0000256" key="3">
    <source>
        <dbReference type="ARBA" id="ARBA00012448"/>
    </source>
</evidence>
<evidence type="ECO:0000256" key="1">
    <source>
        <dbReference type="ARBA" id="ARBA00004752"/>
    </source>
</evidence>
<dbReference type="AlphaFoldDB" id="A0A0S2KEQ8"/>
<evidence type="ECO:0000256" key="12">
    <source>
        <dbReference type="PIRSR" id="PIRSR618044-1"/>
    </source>
</evidence>
<dbReference type="PRINTS" id="PR00725">
    <property type="entry name" value="DADACBPTASE1"/>
</dbReference>
<evidence type="ECO:0000256" key="8">
    <source>
        <dbReference type="ARBA" id="ARBA00022960"/>
    </source>
</evidence>
<reference evidence="16 17" key="1">
    <citation type="submission" date="2015-11" db="EMBL/GenBank/DDBJ databases">
        <authorList>
            <person name="Zhang Y."/>
            <person name="Guo Z."/>
        </authorList>
    </citation>
    <scope>NUCLEOTIDE SEQUENCE [LARGE SCALE GENOMIC DNA]</scope>
    <source>
        <strain evidence="16 17">KCTC 32221</strain>
    </source>
</reference>
<feature type="binding site" evidence="13">
    <location>
        <position position="241"/>
    </location>
    <ligand>
        <name>substrate</name>
    </ligand>
</feature>
<dbReference type="PANTHER" id="PTHR21581">
    <property type="entry name" value="D-ALANYL-D-ALANINE CARBOXYPEPTIDASE"/>
    <property type="match status" value="1"/>
</dbReference>
<dbReference type="SMART" id="SM00936">
    <property type="entry name" value="PBP5_C"/>
    <property type="match status" value="1"/>
</dbReference>
<dbReference type="UniPathway" id="UPA00219"/>
<comment type="similarity">
    <text evidence="2 14">Belongs to the peptidase S11 family.</text>
</comment>
<dbReference type="EMBL" id="CP013189">
    <property type="protein sequence ID" value="ALO46808.1"/>
    <property type="molecule type" value="Genomic_DNA"/>
</dbReference>
<keyword evidence="4 16" id="KW-0121">Carboxypeptidase</keyword>
<comment type="catalytic activity">
    <reaction evidence="11">
        <text>Preferential cleavage: (Ac)2-L-Lys-D-Ala-|-D-Ala. Also transpeptidation of peptidyl-alanyl moieties that are N-acyl substituents of D-alanine.</text>
        <dbReference type="EC" id="3.4.16.4"/>
    </reaction>
</comment>
<feature type="domain" description="Peptidase S11 D-Ala-D-Ala carboxypeptidase A C-terminal" evidence="15">
    <location>
        <begin position="291"/>
        <end position="381"/>
    </location>
</feature>
<accession>A0A0S2KEQ8</accession>
<dbReference type="Proteomes" id="UP000065641">
    <property type="component" value="Chromosome"/>
</dbReference>
<proteinExistence type="inferred from homology"/>
<keyword evidence="5" id="KW-0645">Protease</keyword>
<protein>
    <recommendedName>
        <fullName evidence="3">serine-type D-Ala-D-Ala carboxypeptidase</fullName>
        <ecNumber evidence="3">3.4.16.4</ecNumber>
    </recommendedName>
</protein>
<dbReference type="InterPro" id="IPR018044">
    <property type="entry name" value="Peptidase_S11"/>
</dbReference>
<keyword evidence="6" id="KW-0732">Signal</keyword>
<dbReference type="OrthoDB" id="9795979at2"/>